<gene>
    <name evidence="1" type="ORF">LEA_14931</name>
</gene>
<proteinExistence type="predicted"/>
<dbReference type="EMBL" id="AJWY01010181">
    <property type="protein sequence ID" value="EKC56245.1"/>
    <property type="molecule type" value="Genomic_DNA"/>
</dbReference>
<reference evidence="1" key="1">
    <citation type="journal article" date="2013" name="Environ. Microbiol.">
        <title>Microbiota from the distal guts of lean and obese adolescents exhibit partial functional redundancy besides clear differences in community structure.</title>
        <authorList>
            <person name="Ferrer M."/>
            <person name="Ruiz A."/>
            <person name="Lanza F."/>
            <person name="Haange S.B."/>
            <person name="Oberbach A."/>
            <person name="Till H."/>
            <person name="Bargiela R."/>
            <person name="Campoy C."/>
            <person name="Segura M.T."/>
            <person name="Richter M."/>
            <person name="von Bergen M."/>
            <person name="Seifert J."/>
            <person name="Suarez A."/>
        </authorList>
    </citation>
    <scope>NUCLEOTIDE SEQUENCE</scope>
</reference>
<feature type="non-terminal residue" evidence="1">
    <location>
        <position position="110"/>
    </location>
</feature>
<dbReference type="SUPFAM" id="SSF63817">
    <property type="entry name" value="Sortase"/>
    <property type="match status" value="1"/>
</dbReference>
<dbReference type="InterPro" id="IPR023365">
    <property type="entry name" value="Sortase_dom-sf"/>
</dbReference>
<name>K1SQV3_9ZZZZ</name>
<sequence>MLIAAALYELIPVLLAYKRADDTYEALREAYMTGQPGTSSDDPAEEGEELPAWYEALQVDFETLKEANPDVIGWIYFDNIEQINYPILYSGDDETYLHTDLYGNAYEIRL</sequence>
<protein>
    <submittedName>
        <fullName evidence="1">Sortase, SrtB family</fullName>
    </submittedName>
</protein>
<evidence type="ECO:0000313" key="1">
    <source>
        <dbReference type="EMBL" id="EKC56245.1"/>
    </source>
</evidence>
<comment type="caution">
    <text evidence="1">The sequence shown here is derived from an EMBL/GenBank/DDBJ whole genome shotgun (WGS) entry which is preliminary data.</text>
</comment>
<organism evidence="1">
    <name type="scientific">human gut metagenome</name>
    <dbReference type="NCBI Taxonomy" id="408170"/>
    <lineage>
        <taxon>unclassified sequences</taxon>
        <taxon>metagenomes</taxon>
        <taxon>organismal metagenomes</taxon>
    </lineage>
</organism>
<accession>K1SQV3</accession>
<dbReference type="Gene3D" id="2.40.260.10">
    <property type="entry name" value="Sortase"/>
    <property type="match status" value="1"/>
</dbReference>
<dbReference type="AlphaFoldDB" id="K1SQV3"/>